<feature type="compositionally biased region" description="Polar residues" evidence="2">
    <location>
        <begin position="450"/>
        <end position="461"/>
    </location>
</feature>
<accession>A0ABQ6G2J5</accession>
<dbReference type="SUPFAM" id="SSF49503">
    <property type="entry name" value="Cupredoxins"/>
    <property type="match status" value="3"/>
</dbReference>
<evidence type="ECO:0000256" key="1">
    <source>
        <dbReference type="ARBA" id="ARBA00010609"/>
    </source>
</evidence>
<dbReference type="CDD" id="cd13891">
    <property type="entry name" value="CuRO_3_CotA_like"/>
    <property type="match status" value="1"/>
</dbReference>
<dbReference type="Proteomes" id="UP001344906">
    <property type="component" value="Unassembled WGS sequence"/>
</dbReference>
<dbReference type="CDD" id="cd13868">
    <property type="entry name" value="CuRO_2_CotA_like"/>
    <property type="match status" value="1"/>
</dbReference>
<evidence type="ECO:0000313" key="5">
    <source>
        <dbReference type="Proteomes" id="UP001344906"/>
    </source>
</evidence>
<organism evidence="4 5">
    <name type="scientific">Dictyobacter halimunensis</name>
    <dbReference type="NCBI Taxonomy" id="3026934"/>
    <lineage>
        <taxon>Bacteria</taxon>
        <taxon>Bacillati</taxon>
        <taxon>Chloroflexota</taxon>
        <taxon>Ktedonobacteria</taxon>
        <taxon>Ktedonobacterales</taxon>
        <taxon>Dictyobacteraceae</taxon>
        <taxon>Dictyobacter</taxon>
    </lineage>
</organism>
<dbReference type="InterPro" id="IPR011706">
    <property type="entry name" value="Cu-oxidase_C"/>
</dbReference>
<dbReference type="EMBL" id="BSRI01000002">
    <property type="protein sequence ID" value="GLV60758.1"/>
    <property type="molecule type" value="Genomic_DNA"/>
</dbReference>
<keyword evidence="4" id="KW-0946">Virion</keyword>
<dbReference type="RefSeq" id="WP_338257909.1">
    <property type="nucleotide sequence ID" value="NZ_BSRI01000002.1"/>
</dbReference>
<name>A0ABQ6G2J5_9CHLR</name>
<feature type="region of interest" description="Disordered" evidence="2">
    <location>
        <begin position="450"/>
        <end position="477"/>
    </location>
</feature>
<evidence type="ECO:0000259" key="3">
    <source>
        <dbReference type="Pfam" id="PF07731"/>
    </source>
</evidence>
<dbReference type="PANTHER" id="PTHR48267">
    <property type="entry name" value="CUPREDOXIN SUPERFAMILY PROTEIN"/>
    <property type="match status" value="1"/>
</dbReference>
<reference evidence="4 5" key="1">
    <citation type="submission" date="2023-02" db="EMBL/GenBank/DDBJ databases">
        <title>Dictyobacter halimunensis sp. nov., a new member of the class Ktedonobacteria from forest soil in a geothermal area.</title>
        <authorList>
            <person name="Rachmania M.K."/>
            <person name="Ningsih F."/>
            <person name="Sakai Y."/>
            <person name="Yabe S."/>
            <person name="Yokota A."/>
            <person name="Sjamsuridzal W."/>
        </authorList>
    </citation>
    <scope>NUCLEOTIDE SEQUENCE [LARGE SCALE GENOMIC DNA]</scope>
    <source>
        <strain evidence="4 5">S3.2.2.5</strain>
    </source>
</reference>
<dbReference type="CDD" id="cd13844">
    <property type="entry name" value="CuRO_1_BOD_CotA_like"/>
    <property type="match status" value="1"/>
</dbReference>
<proteinExistence type="inferred from homology"/>
<keyword evidence="4" id="KW-0167">Capsid protein</keyword>
<dbReference type="InterPro" id="IPR008972">
    <property type="entry name" value="Cupredoxin"/>
</dbReference>
<comment type="caution">
    <text evidence="4">The sequence shown here is derived from an EMBL/GenBank/DDBJ whole genome shotgun (WGS) entry which is preliminary data.</text>
</comment>
<feature type="region of interest" description="Disordered" evidence="2">
    <location>
        <begin position="422"/>
        <end position="441"/>
    </location>
</feature>
<dbReference type="Gene3D" id="2.60.40.420">
    <property type="entry name" value="Cupredoxins - blue copper proteins"/>
    <property type="match status" value="3"/>
</dbReference>
<dbReference type="Pfam" id="PF07731">
    <property type="entry name" value="Cu-oxidase_2"/>
    <property type="match status" value="1"/>
</dbReference>
<sequence length="733" mass="79998">MTNRRQFIKLGAVIGVGLIMTRGGEALLSTPEADASVQAAQVPLSSSSIPQFVDPVLTFVGQRQSSQSLTASIQEFQQKVLPAQVYASLPAPFNGGTFLWGYAIGNRPPSYPGCTIEAGRGYPMTILYSNNLPVSTSSQVAPRLTVDQTIHWADPLNQMNMMMTDPYKGYYPTVTHLHGAEVPSAFDGGPEQWFTRNGLRGQAYATYASTPPNTAIYWYPNTQEATTLWMHDHALGMTRLNVFSGLAAFYLLRDQYDSGQSNNPLGLPAGAQEIELMIQDRQFDTQGQLLFPDGTPTVNPTGLNGPPPNPQAHPYWIPEFFGDTIVVNGKSWPYLNVEPRRYRFRLLNGSNARFYRLHMVDSTQGTPGPALWQIGTDGSLLDSPVQLSSDPLSSNSLLLAPAERADLIIDFSGLNGRNFTLTNDAPAPYPDGNDPDPATTGKIMQFRVGTSLSSPDNTYNPASGAALRGSSRNQPPALVRLANPQQGNLASGVTPSLTRQLILVENEGLGGPLEVLVNNTKWTGLREGTQTPIPGSQPIALPKPEYLTEIPRTGSTEVWEIINLTEDAHPIHIHLIQFQLINRQQFDKDAYFAAYSSLFPGGTYTGVMPDGTLGPMTYPPGVYIPGYGPPRTYTTPNSGGAIGGNPDVKPYLQGSIIPPDPNEAGWKDTIKIYPNQVSRLVMRWAPTALAVSAVHPGENHYVFDPTIGPGYVWHCHILDHEDNEMMRPYIPVR</sequence>
<gene>
    <name evidence="4" type="primary">cotA</name>
    <name evidence="4" type="ORF">KDH_75770</name>
</gene>
<dbReference type="InterPro" id="IPR045087">
    <property type="entry name" value="Cu-oxidase_fam"/>
</dbReference>
<evidence type="ECO:0000256" key="2">
    <source>
        <dbReference type="SAM" id="MobiDB-lite"/>
    </source>
</evidence>
<dbReference type="PANTHER" id="PTHR48267:SF1">
    <property type="entry name" value="BILIRUBIN OXIDASE"/>
    <property type="match status" value="1"/>
</dbReference>
<dbReference type="InterPro" id="IPR006311">
    <property type="entry name" value="TAT_signal"/>
</dbReference>
<protein>
    <submittedName>
        <fullName evidence="4">Spore coat protein</fullName>
    </submittedName>
</protein>
<comment type="similarity">
    <text evidence="1">Belongs to the multicopper oxidase family.</text>
</comment>
<keyword evidence="5" id="KW-1185">Reference proteome</keyword>
<feature type="domain" description="Plastocyanin-like" evidence="3">
    <location>
        <begin position="550"/>
        <end position="587"/>
    </location>
</feature>
<dbReference type="PROSITE" id="PS51318">
    <property type="entry name" value="TAT"/>
    <property type="match status" value="1"/>
</dbReference>
<evidence type="ECO:0000313" key="4">
    <source>
        <dbReference type="EMBL" id="GLV60758.1"/>
    </source>
</evidence>